<evidence type="ECO:0000313" key="8">
    <source>
        <dbReference type="Proteomes" id="UP000199136"/>
    </source>
</evidence>
<keyword evidence="3" id="KW-0547">Nucleotide-binding</keyword>
<keyword evidence="3 4" id="KW-0132">Cell division</keyword>
<dbReference type="Gene3D" id="3.40.1190.10">
    <property type="entry name" value="Mur-like, catalytic domain"/>
    <property type="match status" value="1"/>
</dbReference>
<dbReference type="RefSeq" id="WP_092479701.1">
    <property type="nucleotide sequence ID" value="NZ_FOXW01000002.1"/>
</dbReference>
<evidence type="ECO:0000256" key="2">
    <source>
        <dbReference type="ARBA" id="ARBA00005898"/>
    </source>
</evidence>
<evidence type="ECO:0000313" key="7">
    <source>
        <dbReference type="EMBL" id="SFQ11795.1"/>
    </source>
</evidence>
<keyword evidence="3 4" id="KW-0573">Peptidoglycan synthesis</keyword>
<evidence type="ECO:0000256" key="4">
    <source>
        <dbReference type="RuleBase" id="RU004135"/>
    </source>
</evidence>
<dbReference type="Gene3D" id="3.90.190.20">
    <property type="entry name" value="Mur ligase, C-terminal domain"/>
    <property type="match status" value="1"/>
</dbReference>
<dbReference type="Pfam" id="PF08245">
    <property type="entry name" value="Mur_ligase_M"/>
    <property type="match status" value="1"/>
</dbReference>
<comment type="subcellular location">
    <subcellularLocation>
        <location evidence="3 4">Cytoplasm</location>
    </subcellularLocation>
</comment>
<comment type="function">
    <text evidence="3">Catalyzes the addition of L-lysine to the nucleotide precursor UDP-N-acetylmuramoyl-L-alanyl-D-glutamate (UMAG) in the biosynthesis of bacterial cell-wall peptidoglycan.</text>
</comment>
<dbReference type="SUPFAM" id="SSF53244">
    <property type="entry name" value="MurD-like peptide ligases, peptide-binding domain"/>
    <property type="match status" value="1"/>
</dbReference>
<feature type="binding site" evidence="3">
    <location>
        <begin position="118"/>
        <end position="124"/>
    </location>
    <ligand>
        <name>ATP</name>
        <dbReference type="ChEBI" id="CHEBI:30616"/>
    </ligand>
</feature>
<dbReference type="InterPro" id="IPR035911">
    <property type="entry name" value="MurE/MurF_N"/>
</dbReference>
<dbReference type="InterPro" id="IPR004101">
    <property type="entry name" value="Mur_ligase_C"/>
</dbReference>
<keyword evidence="3 4" id="KW-0131">Cell cycle</keyword>
<comment type="pathway">
    <text evidence="1 3 4">Cell wall biogenesis; peptidoglycan biosynthesis.</text>
</comment>
<keyword evidence="3" id="KW-0963">Cytoplasm</keyword>
<dbReference type="Proteomes" id="UP000199136">
    <property type="component" value="Unassembled WGS sequence"/>
</dbReference>
<dbReference type="GO" id="GO:0051301">
    <property type="term" value="P:cell division"/>
    <property type="evidence" value="ECO:0007669"/>
    <property type="project" value="UniProtKB-KW"/>
</dbReference>
<keyword evidence="3" id="KW-0460">Magnesium</keyword>
<dbReference type="GO" id="GO:0005737">
    <property type="term" value="C:cytoplasm"/>
    <property type="evidence" value="ECO:0007669"/>
    <property type="project" value="UniProtKB-SubCell"/>
</dbReference>
<comment type="caution">
    <text evidence="3">Lacks conserved residue(s) required for the propagation of feature annotation.</text>
</comment>
<accession>A0A1I5VWE0</accession>
<evidence type="ECO:0000259" key="5">
    <source>
        <dbReference type="Pfam" id="PF02875"/>
    </source>
</evidence>
<keyword evidence="8" id="KW-1185">Reference proteome</keyword>
<feature type="domain" description="Mur ligase C-terminal" evidence="5">
    <location>
        <begin position="344"/>
        <end position="473"/>
    </location>
</feature>
<keyword evidence="3" id="KW-0067">ATP-binding</keyword>
<comment type="catalytic activity">
    <reaction evidence="3">
        <text>UDP-N-acetyl-alpha-D-muramoyl-L-alanyl-D-glutamate + L-lysine + ATP = UDP-N-acetyl-alpha-D-muramoyl-L-alanyl-gamma-D-glutamyl-L-lysine + ADP + phosphate + H(+)</text>
        <dbReference type="Rhea" id="RHEA:17969"/>
        <dbReference type="ChEBI" id="CHEBI:15378"/>
        <dbReference type="ChEBI" id="CHEBI:30616"/>
        <dbReference type="ChEBI" id="CHEBI:32551"/>
        <dbReference type="ChEBI" id="CHEBI:43474"/>
        <dbReference type="ChEBI" id="CHEBI:83900"/>
        <dbReference type="ChEBI" id="CHEBI:83903"/>
        <dbReference type="ChEBI" id="CHEBI:456216"/>
        <dbReference type="EC" id="6.3.2.7"/>
    </reaction>
</comment>
<organism evidence="7 8">
    <name type="scientific">Desemzia incerta</name>
    <dbReference type="NCBI Taxonomy" id="82801"/>
    <lineage>
        <taxon>Bacteria</taxon>
        <taxon>Bacillati</taxon>
        <taxon>Bacillota</taxon>
        <taxon>Bacilli</taxon>
        <taxon>Lactobacillales</taxon>
        <taxon>Carnobacteriaceae</taxon>
        <taxon>Desemzia</taxon>
    </lineage>
</organism>
<dbReference type="AlphaFoldDB" id="A0A1I5VWE0"/>
<comment type="cofactor">
    <cofactor evidence="3">
        <name>Mg(2+)</name>
        <dbReference type="ChEBI" id="CHEBI:18420"/>
    </cofactor>
</comment>
<dbReference type="SUPFAM" id="SSF53623">
    <property type="entry name" value="MurD-like peptide ligases, catalytic domain"/>
    <property type="match status" value="1"/>
</dbReference>
<protein>
    <recommendedName>
        <fullName evidence="3">UDP-N-acetylmuramoyl-L-alanyl-D-glutamate--L-lysine ligase</fullName>
        <ecNumber evidence="3">6.3.2.7</ecNumber>
    </recommendedName>
    <alternativeName>
        <fullName evidence="3">L-lysine-adding enzyme</fullName>
    </alternativeName>
    <alternativeName>
        <fullName evidence="3">UDP-MurNAc-L-Ala-D-Glu:L-Lys ligase</fullName>
    </alternativeName>
    <alternativeName>
        <fullName evidence="3">UDP-MurNAc-tripeptide synthetase</fullName>
    </alternativeName>
    <alternativeName>
        <fullName evidence="3">UDP-N-acetylmuramyl-tripeptide synthetase</fullName>
    </alternativeName>
</protein>
<sequence length="505" mass="56719">MRTLKVQDYIDQLVEQDILVNTTVVRDSAIANSAILQMTYDSREVSEPSLFICKGATFKIEYLKQAVSYGAVAYVSEVDYGIDVPVILVKEIREAMAVLSSLFYDFPEEQLTLIGVTGTKGKTTTTNFMRSILDDYLVANQKRTSGYFSSVENYDGVTKAPSRMTTPEAMVLKQNFRTAVDSGVEFFEMEVSSQALKYDRTKGLMFKIGIFLNISEDHLSPVEHSDMDDYLNSKLLLFKQSETVCLNLDTDYFERIEKASRQASNVITFSQRNEKADIYGFNVQKEHNHITFDVRTPTYTEKVSLGIAGLFNVENALAAIAAMYVLGIPIEYIKSGLLKARAKGRMELYTSQDKNLVGIVDYAHNRLSFEVLFDSLKQEYPHHKLISVFGCPGGKAYNRRKEMGEVAGKFSDKVYITEDDPANEPLIEICEQVAEAVIAENGCYEIVEDRAEAIQKAMSHVDGPTVVAVVGKGAETNQRVGNGYVDYEGDTFHVIKSLERYNKER</sequence>
<dbReference type="HAMAP" id="MF_00208">
    <property type="entry name" value="MurE"/>
    <property type="match status" value="1"/>
</dbReference>
<keyword evidence="3 4" id="KW-0961">Cell wall biogenesis/degradation</keyword>
<dbReference type="GO" id="GO:0009252">
    <property type="term" value="P:peptidoglycan biosynthetic process"/>
    <property type="evidence" value="ECO:0007669"/>
    <property type="project" value="UniProtKB-UniRule"/>
</dbReference>
<feature type="binding site" evidence="3">
    <location>
        <position position="42"/>
    </location>
    <ligand>
        <name>UDP-N-acetyl-alpha-D-muramoyl-L-alanyl-D-glutamate</name>
        <dbReference type="ChEBI" id="CHEBI:83900"/>
    </ligand>
</feature>
<dbReference type="NCBIfam" id="TIGR01085">
    <property type="entry name" value="murE"/>
    <property type="match status" value="1"/>
</dbReference>
<dbReference type="GO" id="GO:0071555">
    <property type="term" value="P:cell wall organization"/>
    <property type="evidence" value="ECO:0007669"/>
    <property type="project" value="UniProtKB-KW"/>
</dbReference>
<feature type="binding site" evidence="3">
    <location>
        <position position="192"/>
    </location>
    <ligand>
        <name>UDP-N-acetyl-alpha-D-muramoyl-L-alanyl-D-glutamate</name>
        <dbReference type="ChEBI" id="CHEBI:83900"/>
    </ligand>
</feature>
<dbReference type="GO" id="GO:0047482">
    <property type="term" value="F:UDP-N-acetylmuramoyl-L-alanyl-D-glutamate-L-lysine ligase activity"/>
    <property type="evidence" value="ECO:0007669"/>
    <property type="project" value="UniProtKB-UniRule"/>
</dbReference>
<reference evidence="7 8" key="1">
    <citation type="submission" date="2016-10" db="EMBL/GenBank/DDBJ databases">
        <authorList>
            <person name="de Groot N.N."/>
        </authorList>
    </citation>
    <scope>NUCLEOTIDE SEQUENCE [LARGE SCALE GENOMIC DNA]</scope>
    <source>
        <strain evidence="7 8">DSM 20581</strain>
    </source>
</reference>
<feature type="modified residue" description="N6-carboxylysine" evidence="3">
    <location>
        <position position="234"/>
    </location>
</feature>
<dbReference type="Gene3D" id="3.40.1390.10">
    <property type="entry name" value="MurE/MurF, N-terminal domain"/>
    <property type="match status" value="1"/>
</dbReference>
<name>A0A1I5VWE0_9LACT</name>
<dbReference type="EC" id="6.3.2.7" evidence="3"/>
<dbReference type="GO" id="GO:0000287">
    <property type="term" value="F:magnesium ion binding"/>
    <property type="evidence" value="ECO:0007669"/>
    <property type="project" value="UniProtKB-UniRule"/>
</dbReference>
<feature type="binding site" evidence="3">
    <location>
        <begin position="165"/>
        <end position="166"/>
    </location>
    <ligand>
        <name>UDP-N-acetyl-alpha-D-muramoyl-L-alanyl-D-glutamate</name>
        <dbReference type="ChEBI" id="CHEBI:83900"/>
    </ligand>
</feature>
<keyword evidence="3 7" id="KW-0436">Ligase</keyword>
<dbReference type="GO" id="GO:0005524">
    <property type="term" value="F:ATP binding"/>
    <property type="evidence" value="ECO:0007669"/>
    <property type="project" value="UniProtKB-UniRule"/>
</dbReference>
<proteinExistence type="inferred from homology"/>
<dbReference type="STRING" id="82801.SAMN04488506_0631"/>
<dbReference type="UniPathway" id="UPA00219"/>
<dbReference type="InterPro" id="IPR005761">
    <property type="entry name" value="UDP-N-AcMur-Glu-dNH2Pim_ligase"/>
</dbReference>
<dbReference type="InterPro" id="IPR036615">
    <property type="entry name" value="Mur_ligase_C_dom_sf"/>
</dbReference>
<feature type="binding site" evidence="3">
    <location>
        <position position="200"/>
    </location>
    <ligand>
        <name>UDP-N-acetyl-alpha-D-muramoyl-L-alanyl-D-glutamate</name>
        <dbReference type="ChEBI" id="CHEBI:83900"/>
    </ligand>
</feature>
<dbReference type="Pfam" id="PF02875">
    <property type="entry name" value="Mur_ligase_C"/>
    <property type="match status" value="1"/>
</dbReference>
<evidence type="ECO:0000256" key="1">
    <source>
        <dbReference type="ARBA" id="ARBA00004752"/>
    </source>
</evidence>
<keyword evidence="3 4" id="KW-0133">Cell shape</keyword>
<dbReference type="InterPro" id="IPR036565">
    <property type="entry name" value="Mur-like_cat_sf"/>
</dbReference>
<dbReference type="PANTHER" id="PTHR23135:SF4">
    <property type="entry name" value="UDP-N-ACETYLMURAMOYL-L-ALANYL-D-GLUTAMATE--2,6-DIAMINOPIMELATE LIGASE MURE HOMOLOG, CHLOROPLASTIC"/>
    <property type="match status" value="1"/>
</dbReference>
<evidence type="ECO:0000256" key="3">
    <source>
        <dbReference type="HAMAP-Rule" id="MF_00208"/>
    </source>
</evidence>
<comment type="PTM">
    <text evidence="3">Carboxylation is probably crucial for Mg(2+) binding and, consequently, for the gamma-phosphate positioning of ATP.</text>
</comment>
<dbReference type="InterPro" id="IPR013221">
    <property type="entry name" value="Mur_ligase_cen"/>
</dbReference>
<evidence type="ECO:0000259" key="6">
    <source>
        <dbReference type="Pfam" id="PF08245"/>
    </source>
</evidence>
<dbReference type="SUPFAM" id="SSF63418">
    <property type="entry name" value="MurE/MurF N-terminal domain"/>
    <property type="match status" value="1"/>
</dbReference>
<dbReference type="PANTHER" id="PTHR23135">
    <property type="entry name" value="MUR LIGASE FAMILY MEMBER"/>
    <property type="match status" value="1"/>
</dbReference>
<gene>
    <name evidence="3" type="primary">murE</name>
    <name evidence="7" type="ORF">SAMN04488506_0631</name>
</gene>
<dbReference type="EMBL" id="FOXW01000002">
    <property type="protein sequence ID" value="SFQ11795.1"/>
    <property type="molecule type" value="Genomic_DNA"/>
</dbReference>
<dbReference type="GO" id="GO:0008360">
    <property type="term" value="P:regulation of cell shape"/>
    <property type="evidence" value="ECO:0007669"/>
    <property type="project" value="UniProtKB-KW"/>
</dbReference>
<feature type="domain" description="Mur ligase central" evidence="6">
    <location>
        <begin position="116"/>
        <end position="322"/>
    </location>
</feature>
<feature type="short sequence motif" description="L-lysine recognition motif" evidence="3">
    <location>
        <begin position="419"/>
        <end position="422"/>
    </location>
</feature>
<dbReference type="OrthoDB" id="9800958at2"/>
<comment type="similarity">
    <text evidence="2 3">Belongs to the MurCDEF family. MurE subfamily.</text>
</comment>